<dbReference type="EMBL" id="JARFYM010000045">
    <property type="protein sequence ID" value="MDL2403381.1"/>
    <property type="molecule type" value="Genomic_DNA"/>
</dbReference>
<dbReference type="RefSeq" id="WP_285872814.1">
    <property type="nucleotide sequence ID" value="NZ_JARFYM010000045.1"/>
</dbReference>
<sequence length="209" mass="24378">MYHLFYTNGSELFAAHVALEEIGSPYTADILNKITTQNAVSDANRRDGLEIADRGDAEPGFLTEISAILLFLARNYPEAKLIPHDPYGEAQCLEWLSWLSIQVSGMAFAQVWHPDRVALDLNTYREMVTKGWWRIEEHFDRIEERLSDEWDWAVRSGYSIADIYLLVFWLWGERIGFSMKGRWPAWTRLMNKIMSRPAVRRAMLIEEFD</sequence>
<protein>
    <submittedName>
        <fullName evidence="2">Glutathione S-transferase family protein</fullName>
    </submittedName>
</protein>
<evidence type="ECO:0000313" key="3">
    <source>
        <dbReference type="Proteomes" id="UP001172645"/>
    </source>
</evidence>
<name>A0ABT7K438_9HYPH</name>
<dbReference type="SUPFAM" id="SSF52833">
    <property type="entry name" value="Thioredoxin-like"/>
    <property type="match status" value="1"/>
</dbReference>
<dbReference type="Gene3D" id="3.40.30.10">
    <property type="entry name" value="Glutaredoxin"/>
    <property type="match status" value="1"/>
</dbReference>
<dbReference type="InterPro" id="IPR036282">
    <property type="entry name" value="Glutathione-S-Trfase_C_sf"/>
</dbReference>
<accession>A0ABT7K438</accession>
<dbReference type="Proteomes" id="UP001172645">
    <property type="component" value="Unassembled WGS sequence"/>
</dbReference>
<evidence type="ECO:0000259" key="1">
    <source>
        <dbReference type="PROSITE" id="PS50405"/>
    </source>
</evidence>
<dbReference type="Pfam" id="PF00043">
    <property type="entry name" value="GST_C"/>
    <property type="match status" value="1"/>
</dbReference>
<organism evidence="2 3">
    <name type="scientific">Rhizobium mayense</name>
    <dbReference type="NCBI Taxonomy" id="1312184"/>
    <lineage>
        <taxon>Bacteria</taxon>
        <taxon>Pseudomonadati</taxon>
        <taxon>Pseudomonadota</taxon>
        <taxon>Alphaproteobacteria</taxon>
        <taxon>Hyphomicrobiales</taxon>
        <taxon>Rhizobiaceae</taxon>
        <taxon>Rhizobium/Agrobacterium group</taxon>
        <taxon>Rhizobium</taxon>
    </lineage>
</organism>
<dbReference type="PANTHER" id="PTHR44051">
    <property type="entry name" value="GLUTATHIONE S-TRANSFERASE-RELATED"/>
    <property type="match status" value="1"/>
</dbReference>
<dbReference type="Gene3D" id="1.20.1050.10">
    <property type="match status" value="1"/>
</dbReference>
<dbReference type="PANTHER" id="PTHR44051:SF8">
    <property type="entry name" value="GLUTATHIONE S-TRANSFERASE GSTA"/>
    <property type="match status" value="1"/>
</dbReference>
<evidence type="ECO:0000313" key="2">
    <source>
        <dbReference type="EMBL" id="MDL2403381.1"/>
    </source>
</evidence>
<comment type="caution">
    <text evidence="2">The sequence shown here is derived from an EMBL/GenBank/DDBJ whole genome shotgun (WGS) entry which is preliminary data.</text>
</comment>
<gene>
    <name evidence="2" type="ORF">PY649_31365</name>
</gene>
<dbReference type="InterPro" id="IPR010987">
    <property type="entry name" value="Glutathione-S-Trfase_C-like"/>
</dbReference>
<dbReference type="SUPFAM" id="SSF47616">
    <property type="entry name" value="GST C-terminal domain-like"/>
    <property type="match status" value="1"/>
</dbReference>
<reference evidence="2" key="1">
    <citation type="submission" date="2023-06" db="EMBL/GenBank/DDBJ databases">
        <title>Phylogenetic Diversity of Rhizobium strains.</title>
        <authorList>
            <person name="Moura F.T."/>
            <person name="Helene L.C.F."/>
            <person name="Hungria M."/>
        </authorList>
    </citation>
    <scope>NUCLEOTIDE SEQUENCE</scope>
    <source>
        <strain evidence="2">CCGE526</strain>
    </source>
</reference>
<dbReference type="InterPro" id="IPR004046">
    <property type="entry name" value="GST_C"/>
</dbReference>
<dbReference type="PROSITE" id="PS50405">
    <property type="entry name" value="GST_CTER"/>
    <property type="match status" value="1"/>
</dbReference>
<feature type="domain" description="GST C-terminal" evidence="1">
    <location>
        <begin position="85"/>
        <end position="209"/>
    </location>
</feature>
<dbReference type="InterPro" id="IPR036249">
    <property type="entry name" value="Thioredoxin-like_sf"/>
</dbReference>
<proteinExistence type="predicted"/>
<keyword evidence="3" id="KW-1185">Reference proteome</keyword>